<keyword evidence="2 3" id="KW-0238">DNA-binding</keyword>
<sequence length="122" mass="14130">MKTATAPLPPLRSVKVLDQLRERIRYLHYSLRTEQAYVHWVRAFIRFHGVRHPATLGSSEVEAFLSWLANERKVSVSTHRQALAALLFFYGKVLCTDLPWLQEIGRPRPSRRLPVVLTPDEV</sequence>
<dbReference type="Pfam" id="PF13495">
    <property type="entry name" value="Phage_int_SAM_4"/>
    <property type="match status" value="1"/>
</dbReference>
<feature type="non-terminal residue" evidence="5">
    <location>
        <position position="122"/>
    </location>
</feature>
<gene>
    <name evidence="5" type="ORF">G1S37_23895</name>
</gene>
<dbReference type="InterPro" id="IPR011010">
    <property type="entry name" value="DNA_brk_join_enz"/>
</dbReference>
<organism evidence="5">
    <name type="scientific">Salmonella enterica subsp. enterica serovar Typhi str. CT18</name>
    <dbReference type="NCBI Taxonomy" id="220341"/>
    <lineage>
        <taxon>Bacteria</taxon>
        <taxon>Pseudomonadati</taxon>
        <taxon>Pseudomonadota</taxon>
        <taxon>Gammaproteobacteria</taxon>
        <taxon>Enterobacterales</taxon>
        <taxon>Enterobacteriaceae</taxon>
        <taxon>Salmonella</taxon>
    </lineage>
</organism>
<reference evidence="5" key="1">
    <citation type="journal article" date="2018" name="Genome Biol.">
        <title>SKESA: strategic k-mer extension for scrupulous assemblies.</title>
        <authorList>
            <person name="Souvorov A."/>
            <person name="Agarwala R."/>
            <person name="Lipman D.J."/>
        </authorList>
    </citation>
    <scope>NUCLEOTIDE SEQUENCE</scope>
    <source>
        <strain evidence="5">CT18</strain>
    </source>
</reference>
<dbReference type="Gene3D" id="1.10.150.130">
    <property type="match status" value="1"/>
</dbReference>
<evidence type="ECO:0000256" key="3">
    <source>
        <dbReference type="PROSITE-ProRule" id="PRU01248"/>
    </source>
</evidence>
<dbReference type="PROSITE" id="PS51900">
    <property type="entry name" value="CB"/>
    <property type="match status" value="1"/>
</dbReference>
<dbReference type="InterPro" id="IPR010998">
    <property type="entry name" value="Integrase_recombinase_N"/>
</dbReference>
<comment type="caution">
    <text evidence="5">The sequence shown here is derived from an EMBL/GenBank/DDBJ whole genome shotgun (WGS) entry which is preliminary data.</text>
</comment>
<evidence type="ECO:0000313" key="5">
    <source>
        <dbReference type="EMBL" id="HAD3872588.1"/>
    </source>
</evidence>
<evidence type="ECO:0000256" key="1">
    <source>
        <dbReference type="ARBA" id="ARBA00022908"/>
    </source>
</evidence>
<keyword evidence="1" id="KW-0229">DNA integration</keyword>
<proteinExistence type="predicted"/>
<protein>
    <submittedName>
        <fullName evidence="5">Class 1 integron integrase IntI1</fullName>
    </submittedName>
</protein>
<dbReference type="AlphaFoldDB" id="A0A714A1E0"/>
<dbReference type="EMBL" id="DAAOTZ010000054">
    <property type="protein sequence ID" value="HAD3872588.1"/>
    <property type="molecule type" value="Genomic_DNA"/>
</dbReference>
<accession>A0A714A1E0</accession>
<dbReference type="InterPro" id="IPR044068">
    <property type="entry name" value="CB"/>
</dbReference>
<evidence type="ECO:0000256" key="2">
    <source>
        <dbReference type="ARBA" id="ARBA00023125"/>
    </source>
</evidence>
<dbReference type="InterPro" id="IPR004107">
    <property type="entry name" value="Integrase_SAM-like_N"/>
</dbReference>
<name>A0A714A1E0_SALTI</name>
<dbReference type="GO" id="GO:0003677">
    <property type="term" value="F:DNA binding"/>
    <property type="evidence" value="ECO:0007669"/>
    <property type="project" value="UniProtKB-UniRule"/>
</dbReference>
<reference evidence="5" key="2">
    <citation type="submission" date="2019-01" db="EMBL/GenBank/DDBJ databases">
        <authorList>
            <consortium name="NCBI Pathogen Detection Project"/>
        </authorList>
    </citation>
    <scope>NUCLEOTIDE SEQUENCE</scope>
    <source>
        <strain evidence="5">CT18</strain>
    </source>
</reference>
<dbReference type="GO" id="GO:0015074">
    <property type="term" value="P:DNA integration"/>
    <property type="evidence" value="ECO:0007669"/>
    <property type="project" value="UniProtKB-KW"/>
</dbReference>
<dbReference type="SUPFAM" id="SSF56349">
    <property type="entry name" value="DNA breaking-rejoining enzymes"/>
    <property type="match status" value="1"/>
</dbReference>
<evidence type="ECO:0000259" key="4">
    <source>
        <dbReference type="PROSITE" id="PS51900"/>
    </source>
</evidence>
<feature type="domain" description="Core-binding (CB)" evidence="4">
    <location>
        <begin position="14"/>
        <end position="94"/>
    </location>
</feature>